<evidence type="ECO:0000313" key="2">
    <source>
        <dbReference type="EMBL" id="KYM92295.1"/>
    </source>
</evidence>
<feature type="non-terminal residue" evidence="2">
    <location>
        <position position="1"/>
    </location>
</feature>
<proteinExistence type="predicted"/>
<evidence type="ECO:0000259" key="1">
    <source>
        <dbReference type="Pfam" id="PF20700"/>
    </source>
</evidence>
<reference evidence="2 3" key="1">
    <citation type="submission" date="2015-09" db="EMBL/GenBank/DDBJ databases">
        <title>Atta colombica WGS genome.</title>
        <authorList>
            <person name="Nygaard S."/>
            <person name="Hu H."/>
            <person name="Boomsma J."/>
            <person name="Zhang G."/>
        </authorList>
    </citation>
    <scope>NUCLEOTIDE SEQUENCE [LARGE SCALE GENOMIC DNA]</scope>
    <source>
        <strain evidence="2">Treedump-2</strain>
        <tissue evidence="2">Whole body</tissue>
    </source>
</reference>
<dbReference type="Pfam" id="PF20700">
    <property type="entry name" value="Mutator"/>
    <property type="match status" value="1"/>
</dbReference>
<protein>
    <recommendedName>
        <fullName evidence="1">Mutator-like transposase domain-containing protein</fullName>
    </recommendedName>
</protein>
<dbReference type="InterPro" id="IPR049012">
    <property type="entry name" value="Mutator_transp_dom"/>
</dbReference>
<dbReference type="Proteomes" id="UP000078540">
    <property type="component" value="Unassembled WGS sequence"/>
</dbReference>
<dbReference type="EMBL" id="KQ976402">
    <property type="protein sequence ID" value="KYM92295.1"/>
    <property type="molecule type" value="Genomic_DNA"/>
</dbReference>
<dbReference type="AlphaFoldDB" id="A0A151I5X9"/>
<gene>
    <name evidence="2" type="ORF">ALC53_01134</name>
</gene>
<name>A0A151I5X9_9HYME</name>
<sequence>VQTLQLALQNIPICPELNPLILKHLKNIASSMSKKDSICIFMWDKKSIQFKISYDIHKDIICGLEGQITRWKDAEFISISINFLIVQMDNCILISLDVILLFTNISIDLASTSIKTSIGRLICTNSIYFIKSIYLIKFLNFYYRFIDDIIMVENNIINNKKSSENAEDKITWFTIPYIGSFSEKFLGVGLQGINTFCDLMDLSQRLATNVCYIYYACLESINLITWYKEHEKHCVSNHTGSAGKMEVDGVIEMFARSEILHEVKYINYIGDGDTKTVKDVIWATFYYKCSTDENPEKIIEIASFLAACNEEFNSVFRIMEVMG</sequence>
<evidence type="ECO:0000313" key="3">
    <source>
        <dbReference type="Proteomes" id="UP000078540"/>
    </source>
</evidence>
<keyword evidence="3" id="KW-1185">Reference proteome</keyword>
<accession>A0A151I5X9</accession>
<organism evidence="2 3">
    <name type="scientific">Atta colombica</name>
    <dbReference type="NCBI Taxonomy" id="520822"/>
    <lineage>
        <taxon>Eukaryota</taxon>
        <taxon>Metazoa</taxon>
        <taxon>Ecdysozoa</taxon>
        <taxon>Arthropoda</taxon>
        <taxon>Hexapoda</taxon>
        <taxon>Insecta</taxon>
        <taxon>Pterygota</taxon>
        <taxon>Neoptera</taxon>
        <taxon>Endopterygota</taxon>
        <taxon>Hymenoptera</taxon>
        <taxon>Apocrita</taxon>
        <taxon>Aculeata</taxon>
        <taxon>Formicoidea</taxon>
        <taxon>Formicidae</taxon>
        <taxon>Myrmicinae</taxon>
        <taxon>Atta</taxon>
    </lineage>
</organism>
<feature type="domain" description="Mutator-like transposase" evidence="1">
    <location>
        <begin position="228"/>
        <end position="280"/>
    </location>
</feature>